<dbReference type="GO" id="GO:0043365">
    <property type="term" value="F:[formate-C-acetyltransferase]-activating enzyme activity"/>
    <property type="evidence" value="ECO:0007669"/>
    <property type="project" value="InterPro"/>
</dbReference>
<sequence>MQLRVAQMVNDTEAEGPGRRFALWVQGCSLRCPGCCNPEMFSADKGGALHDVDALVERILSVPALEGISVLGGEPFEQHEALAELCARVRAAGLSVMIYSGYSLAELKARQVDLSHVDLLVDGRFEQNKPETRRRWIGSTNQTLHFLSSRYSQDDARFSTPNTVELRFVNGQLTINGWPQAANAFRRR</sequence>
<keyword evidence="3" id="KW-0949">S-adenosyl-L-methionine</keyword>
<dbReference type="SUPFAM" id="SSF102114">
    <property type="entry name" value="Radical SAM enzymes"/>
    <property type="match status" value="1"/>
</dbReference>
<dbReference type="SFLD" id="SFLDS00029">
    <property type="entry name" value="Radical_SAM"/>
    <property type="match status" value="1"/>
</dbReference>
<evidence type="ECO:0000256" key="1">
    <source>
        <dbReference type="ARBA" id="ARBA00001966"/>
    </source>
</evidence>
<keyword evidence="2" id="KW-0004">4Fe-4S</keyword>
<dbReference type="InterPro" id="IPR012837">
    <property type="entry name" value="NrdG"/>
</dbReference>
<evidence type="ECO:0000256" key="7">
    <source>
        <dbReference type="PIRNR" id="PIRNR000368"/>
    </source>
</evidence>
<comment type="cofactor">
    <cofactor evidence="1">
        <name>[4Fe-4S] cluster</name>
        <dbReference type="ChEBI" id="CHEBI:49883"/>
    </cofactor>
</comment>
<dbReference type="EC" id="1.97.1.-" evidence="7"/>
<dbReference type="Proteomes" id="UP000249061">
    <property type="component" value="Unassembled WGS sequence"/>
</dbReference>
<organism evidence="8 9">
    <name type="scientific">Archangium gephyra</name>
    <dbReference type="NCBI Taxonomy" id="48"/>
    <lineage>
        <taxon>Bacteria</taxon>
        <taxon>Pseudomonadati</taxon>
        <taxon>Myxococcota</taxon>
        <taxon>Myxococcia</taxon>
        <taxon>Myxococcales</taxon>
        <taxon>Cystobacterineae</taxon>
        <taxon>Archangiaceae</taxon>
        <taxon>Archangium</taxon>
    </lineage>
</organism>
<dbReference type="EMBL" id="QFQP01000001">
    <property type="protein sequence ID" value="PZR18628.1"/>
    <property type="molecule type" value="Genomic_DNA"/>
</dbReference>
<proteinExistence type="inferred from homology"/>
<dbReference type="InterPro" id="IPR007197">
    <property type="entry name" value="rSAM"/>
</dbReference>
<dbReference type="Gene3D" id="3.20.20.70">
    <property type="entry name" value="Aldolase class I"/>
    <property type="match status" value="1"/>
</dbReference>
<protein>
    <recommendedName>
        <fullName evidence="7">Anaerobic ribonucleoside-triphosphate reductase-activating protein</fullName>
        <ecNumber evidence="7">1.97.1.-</ecNumber>
    </recommendedName>
</protein>
<dbReference type="GO" id="GO:0046872">
    <property type="term" value="F:metal ion binding"/>
    <property type="evidence" value="ECO:0007669"/>
    <property type="project" value="UniProtKB-KW"/>
</dbReference>
<dbReference type="InterPro" id="IPR013785">
    <property type="entry name" value="Aldolase_TIM"/>
</dbReference>
<comment type="caution">
    <text evidence="8">The sequence shown here is derived from an EMBL/GenBank/DDBJ whole genome shotgun (WGS) entry which is preliminary data.</text>
</comment>
<dbReference type="SFLD" id="SFLDG01066">
    <property type="entry name" value="organic_radical-activating_enz"/>
    <property type="match status" value="1"/>
</dbReference>
<evidence type="ECO:0000313" key="9">
    <source>
        <dbReference type="Proteomes" id="UP000249061"/>
    </source>
</evidence>
<dbReference type="PANTHER" id="PTHR30352:SF2">
    <property type="entry name" value="ANAEROBIC RIBONUCLEOSIDE-TRIPHOSPHATE REDUCTASE-ACTIVATING PROTEIN"/>
    <property type="match status" value="1"/>
</dbReference>
<keyword evidence="6" id="KW-0411">Iron-sulfur</keyword>
<evidence type="ECO:0000256" key="3">
    <source>
        <dbReference type="ARBA" id="ARBA00022691"/>
    </source>
</evidence>
<keyword evidence="5" id="KW-0408">Iron</keyword>
<evidence type="ECO:0000256" key="6">
    <source>
        <dbReference type="ARBA" id="ARBA00023014"/>
    </source>
</evidence>
<dbReference type="PANTHER" id="PTHR30352">
    <property type="entry name" value="PYRUVATE FORMATE-LYASE-ACTIVATING ENZYME"/>
    <property type="match status" value="1"/>
</dbReference>
<reference evidence="8 9" key="1">
    <citation type="submission" date="2017-08" db="EMBL/GenBank/DDBJ databases">
        <title>Infants hospitalized years apart are colonized by the same room-sourced microbial strains.</title>
        <authorList>
            <person name="Brooks B."/>
            <person name="Olm M.R."/>
            <person name="Firek B.A."/>
            <person name="Baker R."/>
            <person name="Thomas B.C."/>
            <person name="Morowitz M.J."/>
            <person name="Banfield J.F."/>
        </authorList>
    </citation>
    <scope>NUCLEOTIDE SEQUENCE [LARGE SCALE GENOMIC DNA]</scope>
    <source>
        <strain evidence="8">S2_003_000_R2_14</strain>
    </source>
</reference>
<dbReference type="SFLD" id="SFLDG01063">
    <property type="entry name" value="activating_enzymes__group_1"/>
    <property type="match status" value="1"/>
</dbReference>
<name>A0A2W5VAZ9_9BACT</name>
<dbReference type="InterPro" id="IPR034457">
    <property type="entry name" value="Organic_radical-activating"/>
</dbReference>
<dbReference type="SFLD" id="SFLDF00299">
    <property type="entry name" value="anaerobic_ribonucleoside-triph"/>
    <property type="match status" value="1"/>
</dbReference>
<evidence type="ECO:0000313" key="8">
    <source>
        <dbReference type="EMBL" id="PZR18628.1"/>
    </source>
</evidence>
<dbReference type="AlphaFoldDB" id="A0A2W5VAZ9"/>
<comment type="function">
    <text evidence="7">Activation of anaerobic ribonucleoside-triphosphate reductase under anaerobic conditions by generation of an organic free radical, using S-adenosylmethionine and reduced flavodoxin as cosubstrates to produce 5'-deoxy-adenosine.</text>
</comment>
<accession>A0A2W5VAZ9</accession>
<dbReference type="CDD" id="cd01335">
    <property type="entry name" value="Radical_SAM"/>
    <property type="match status" value="1"/>
</dbReference>
<evidence type="ECO:0000256" key="5">
    <source>
        <dbReference type="ARBA" id="ARBA00023004"/>
    </source>
</evidence>
<evidence type="ECO:0000256" key="2">
    <source>
        <dbReference type="ARBA" id="ARBA00022485"/>
    </source>
</evidence>
<dbReference type="GO" id="GO:0051539">
    <property type="term" value="F:4 iron, 4 sulfur cluster binding"/>
    <property type="evidence" value="ECO:0007669"/>
    <property type="project" value="UniProtKB-KW"/>
</dbReference>
<keyword evidence="4" id="KW-0479">Metal-binding</keyword>
<dbReference type="Pfam" id="PF13353">
    <property type="entry name" value="Fer4_12"/>
    <property type="match status" value="1"/>
</dbReference>
<dbReference type="InterPro" id="IPR058240">
    <property type="entry name" value="rSAM_sf"/>
</dbReference>
<dbReference type="GO" id="GO:0004748">
    <property type="term" value="F:ribonucleoside-diphosphate reductase activity, thioredoxin disulfide as acceptor"/>
    <property type="evidence" value="ECO:0007669"/>
    <property type="project" value="TreeGrafter"/>
</dbReference>
<dbReference type="PIRSF" id="PIRSF000368">
    <property type="entry name" value="NrdG"/>
    <property type="match status" value="1"/>
</dbReference>
<evidence type="ECO:0000256" key="4">
    <source>
        <dbReference type="ARBA" id="ARBA00022723"/>
    </source>
</evidence>
<gene>
    <name evidence="8" type="ORF">DI536_01745</name>
</gene>
<comment type="similarity">
    <text evidence="7">Belongs to the organic radical-activating enzymes family.</text>
</comment>
<keyword evidence="7" id="KW-0560">Oxidoreductase</keyword>